<evidence type="ECO:0000256" key="4">
    <source>
        <dbReference type="SAM" id="Phobius"/>
    </source>
</evidence>
<comment type="caution">
    <text evidence="7">The sequence shown here is derived from an EMBL/GenBank/DDBJ whole genome shotgun (WGS) entry which is preliminary data.</text>
</comment>
<name>A0ABD1EP37_HYPHA</name>
<keyword evidence="4" id="KW-0812">Transmembrane</keyword>
<dbReference type="InterPro" id="IPR002172">
    <property type="entry name" value="LDrepeatLR_classA_rpt"/>
</dbReference>
<dbReference type="Gene3D" id="4.10.400.10">
    <property type="entry name" value="Low-density Lipoprotein Receptor"/>
    <property type="match status" value="1"/>
</dbReference>
<dbReference type="SMART" id="SM00192">
    <property type="entry name" value="LDLa"/>
    <property type="match status" value="1"/>
</dbReference>
<keyword evidence="1" id="KW-0677">Repeat</keyword>
<dbReference type="PROSITE" id="PS01209">
    <property type="entry name" value="LDLRA_1"/>
    <property type="match status" value="1"/>
</dbReference>
<dbReference type="Pfam" id="PF00057">
    <property type="entry name" value="Ldl_recept_a"/>
    <property type="match status" value="1"/>
</dbReference>
<dbReference type="CDD" id="cd00112">
    <property type="entry name" value="LDLa"/>
    <property type="match status" value="1"/>
</dbReference>
<keyword evidence="2 3" id="KW-1015">Disulfide bond</keyword>
<proteinExistence type="predicted"/>
<evidence type="ECO:0000256" key="1">
    <source>
        <dbReference type="ARBA" id="ARBA00022737"/>
    </source>
</evidence>
<sequence>MLIMRLISSVYLIISFNVAFSKKFKSLDICSAHSSLKLYVEYGDSGEVVANYQNNLFERKPQGKCSLELITCPSCLIHIKFTSLNISRSCSNSSGLNCGCDYLLLYQPLFENISGEYFCGNDNDTISDFFYDSKTRVTYIDFVFSRDYGQAFTLEFSALRNQMIFQGYPSINNSSQILTSPFFPHPYPSDLSIEYVIQCHSKEICQISLLFTDFLMADSSILEFFDWNGQRIYVISGNTFRPPVIVTSGPSLTLRFYANGASNMGFKATYFFNLKNFDDAFLYPNTDCGGQVNNLGGGITMMKMINEGTKLYDCIWIVKTPNNFLHRKTHLYVKVVEFADFAGTTELILRKGLTSDEPIIETLKYPLTNFDKKSENEHVVPINEGFYIRLRGRFSHDSRVAIVYAAFNYKDCFSGLDFLCGNLRCISTLLNCDGFDHCGDNSDESPDCYQESKDRRDFAKIPNFLFPKVEPYADLTMATIVFLLCTFGLIGIIFTMALLLYRVNTRARHQRQIQDHLQTIHAILDFNVEETILSDAEEEIIMQDDPPDYEPPPEYSDICKCVKRQMWDQKQKLLPQSSANIKMQSHSAIASCSHIKSFSSGKIEQCLCGFGKDKGCQTSPFIVPDSPPPVYEGNNQNIRPNFNEVDNQGTGSGSLNDRSVTLRKMEEFLKKQAINMCDILKRNIVGKMNLSDECLVSFKQIDKGTQYFGLKRSFSTGDLKFS</sequence>
<feature type="chain" id="PRO_5044890563" description="CUB domain-containing protein" evidence="5">
    <location>
        <begin position="22"/>
        <end position="722"/>
    </location>
</feature>
<dbReference type="Pfam" id="PF00431">
    <property type="entry name" value="CUB"/>
    <property type="match status" value="1"/>
</dbReference>
<accession>A0ABD1EP37</accession>
<feature type="signal peptide" evidence="5">
    <location>
        <begin position="1"/>
        <end position="21"/>
    </location>
</feature>
<dbReference type="PROSITE" id="PS01180">
    <property type="entry name" value="CUB"/>
    <property type="match status" value="1"/>
</dbReference>
<dbReference type="SUPFAM" id="SSF57424">
    <property type="entry name" value="LDL receptor-like module"/>
    <property type="match status" value="1"/>
</dbReference>
<dbReference type="PROSITE" id="PS50068">
    <property type="entry name" value="LDLRA_2"/>
    <property type="match status" value="1"/>
</dbReference>
<keyword evidence="5" id="KW-0732">Signal</keyword>
<evidence type="ECO:0000256" key="3">
    <source>
        <dbReference type="PROSITE-ProRule" id="PRU00124"/>
    </source>
</evidence>
<dbReference type="InterPro" id="IPR023415">
    <property type="entry name" value="LDLR_class-A_CS"/>
</dbReference>
<reference evidence="7 8" key="1">
    <citation type="submission" date="2024-05" db="EMBL/GenBank/DDBJ databases">
        <title>Genetic variation in Jamaican populations of the coffee berry borer (Hypothenemus hampei).</title>
        <authorList>
            <person name="Errbii M."/>
            <person name="Myrie A."/>
        </authorList>
    </citation>
    <scope>NUCLEOTIDE SEQUENCE [LARGE SCALE GENOMIC DNA]</scope>
    <source>
        <strain evidence="7">JA-Hopewell-2020-01-JO</strain>
        <tissue evidence="7">Whole body</tissue>
    </source>
</reference>
<evidence type="ECO:0000313" key="7">
    <source>
        <dbReference type="EMBL" id="KAL1498254.1"/>
    </source>
</evidence>
<dbReference type="InterPro" id="IPR036055">
    <property type="entry name" value="LDL_receptor-like_sf"/>
</dbReference>
<comment type="caution">
    <text evidence="3">Lacks conserved residue(s) required for the propagation of feature annotation.</text>
</comment>
<dbReference type="SUPFAM" id="SSF49854">
    <property type="entry name" value="Spermadhesin, CUB domain"/>
    <property type="match status" value="1"/>
</dbReference>
<gene>
    <name evidence="7" type="ORF">ABEB36_009082</name>
</gene>
<dbReference type="CDD" id="cd00041">
    <property type="entry name" value="CUB"/>
    <property type="match status" value="1"/>
</dbReference>
<organism evidence="7 8">
    <name type="scientific">Hypothenemus hampei</name>
    <name type="common">Coffee berry borer</name>
    <dbReference type="NCBI Taxonomy" id="57062"/>
    <lineage>
        <taxon>Eukaryota</taxon>
        <taxon>Metazoa</taxon>
        <taxon>Ecdysozoa</taxon>
        <taxon>Arthropoda</taxon>
        <taxon>Hexapoda</taxon>
        <taxon>Insecta</taxon>
        <taxon>Pterygota</taxon>
        <taxon>Neoptera</taxon>
        <taxon>Endopterygota</taxon>
        <taxon>Coleoptera</taxon>
        <taxon>Polyphaga</taxon>
        <taxon>Cucujiformia</taxon>
        <taxon>Curculionidae</taxon>
        <taxon>Scolytinae</taxon>
        <taxon>Hypothenemus</taxon>
    </lineage>
</organism>
<protein>
    <recommendedName>
        <fullName evidence="6">CUB domain-containing protein</fullName>
    </recommendedName>
</protein>
<feature type="domain" description="CUB" evidence="6">
    <location>
        <begin position="167"/>
        <end position="273"/>
    </location>
</feature>
<evidence type="ECO:0000259" key="6">
    <source>
        <dbReference type="PROSITE" id="PS01180"/>
    </source>
</evidence>
<dbReference type="EMBL" id="JBDJPC010000006">
    <property type="protein sequence ID" value="KAL1498254.1"/>
    <property type="molecule type" value="Genomic_DNA"/>
</dbReference>
<dbReference type="PANTHER" id="PTHR24251">
    <property type="entry name" value="OVOCHYMASE-RELATED"/>
    <property type="match status" value="1"/>
</dbReference>
<keyword evidence="4" id="KW-1133">Transmembrane helix</keyword>
<dbReference type="AlphaFoldDB" id="A0ABD1EP37"/>
<feature type="disulfide bond" evidence="3">
    <location>
        <begin position="420"/>
        <end position="438"/>
    </location>
</feature>
<feature type="transmembrane region" description="Helical" evidence="4">
    <location>
        <begin position="475"/>
        <end position="501"/>
    </location>
</feature>
<evidence type="ECO:0000256" key="2">
    <source>
        <dbReference type="ARBA" id="ARBA00023157"/>
    </source>
</evidence>
<keyword evidence="8" id="KW-1185">Reference proteome</keyword>
<evidence type="ECO:0000313" key="8">
    <source>
        <dbReference type="Proteomes" id="UP001566132"/>
    </source>
</evidence>
<evidence type="ECO:0000256" key="5">
    <source>
        <dbReference type="SAM" id="SignalP"/>
    </source>
</evidence>
<dbReference type="InterPro" id="IPR000859">
    <property type="entry name" value="CUB_dom"/>
</dbReference>
<dbReference type="Gene3D" id="2.60.120.290">
    <property type="entry name" value="Spermadhesin, CUB domain"/>
    <property type="match status" value="1"/>
</dbReference>
<dbReference type="InterPro" id="IPR035914">
    <property type="entry name" value="Sperma_CUB_dom_sf"/>
</dbReference>
<dbReference type="SMART" id="SM00042">
    <property type="entry name" value="CUB"/>
    <property type="match status" value="1"/>
</dbReference>
<dbReference type="Proteomes" id="UP001566132">
    <property type="component" value="Unassembled WGS sequence"/>
</dbReference>
<keyword evidence="4" id="KW-0472">Membrane</keyword>